<comment type="caution">
    <text evidence="1">The sequence shown here is derived from an EMBL/GenBank/DDBJ whole genome shotgun (WGS) entry which is preliminary data.</text>
</comment>
<organism evidence="1 2">
    <name type="scientific">Duganella aceris</name>
    <dbReference type="NCBI Taxonomy" id="2703883"/>
    <lineage>
        <taxon>Bacteria</taxon>
        <taxon>Pseudomonadati</taxon>
        <taxon>Pseudomonadota</taxon>
        <taxon>Betaproteobacteria</taxon>
        <taxon>Burkholderiales</taxon>
        <taxon>Oxalobacteraceae</taxon>
        <taxon>Telluria group</taxon>
        <taxon>Duganella</taxon>
    </lineage>
</organism>
<name>A0ABX0FNA3_9BURK</name>
<dbReference type="RefSeq" id="WP_166105523.1">
    <property type="nucleotide sequence ID" value="NZ_JAADJT010000007.1"/>
</dbReference>
<keyword evidence="2" id="KW-1185">Reference proteome</keyword>
<dbReference type="InterPro" id="IPR029058">
    <property type="entry name" value="AB_hydrolase_fold"/>
</dbReference>
<dbReference type="InterPro" id="IPR051321">
    <property type="entry name" value="PHA/PHB_synthase"/>
</dbReference>
<protein>
    <submittedName>
        <fullName evidence="1">DUF3141 domain-containing protein</fullName>
    </submittedName>
</protein>
<sequence length="746" mass="82177">MSDDKSNPWLNWPGNPFNLAQQATDYWVDAAQRSVLFLDVLRQRGDERNHRAEQTAPHVLSFAFDVVMDGRHLERPVNYGLCHIAPPDGKAPDASKRPFIVFDPRAGHGPGIGGMKQDSEIGVVLKAGHPCYFVGFLPNPVPGQTIEDVCRAEAQFIAKVAELHPHADGKPALIGNCQAGWQIMMTSALNPDLVGPLVLAGAPLSYWAGVRGKNPMRYLGGALGGTWMTALAGDLGNGIFDGAQLVENFEKMNPSNTLWSKNYNVYSKIDTEAQRFLDFEKWWGNPVLLNAGEMQYIADSLFVGNRLSDAALLDSDGHRIDLRNIKSPIVVFCSWGDDITPPQQALGWVLDLYESDAELVAGGQTIIYSMHQSIGHLGIFVSASVANKEHEEFTAAMDMIDIMPPGLYEAVFLDKDEEMLQAEIAAGDLMGGDYVMRFERRGLDALRALGGNDVEDERRFATVARVSEINKNLYNTFGSPLVKKLVTEASAEKLRESHPLRRRYTAFSSKNPLLNTIPQLAEQVRAQRRPVAKDNVFMQMQETMSQQIVEALDRYRDARDQATEQMFLNVYGSPMLQALVGLNSDGGKPRRIGRDIAREAAGTAHRAALALKTAEGGVTEAIVRGLLYIYRSPEMSAADERAFATIRQLKLRTSDDKAMSVTLFKTILREQYLMLQVDEAAAMRDLPLLLPDEPEARATALAIVRQVAGATGTLTGDGAARLDRVAEMFGPQAPKLAVVRKRKKEG</sequence>
<reference evidence="2" key="2">
    <citation type="submission" date="2023-07" db="EMBL/GenBank/DDBJ databases">
        <title>Duganella aceri sp. nov., isolated from tree sap.</title>
        <authorList>
            <person name="Kim I.S."/>
        </authorList>
    </citation>
    <scope>NUCLEOTIDE SEQUENCE [LARGE SCALE GENOMIC DNA]</scope>
    <source>
        <strain evidence="2">SAP-35</strain>
    </source>
</reference>
<reference evidence="1 2" key="1">
    <citation type="submission" date="2020-01" db="EMBL/GenBank/DDBJ databases">
        <authorList>
            <person name="Lee S.D."/>
        </authorList>
    </citation>
    <scope>NUCLEOTIDE SEQUENCE [LARGE SCALE GENOMIC DNA]</scope>
    <source>
        <strain evidence="1 2">SAP-35</strain>
    </source>
</reference>
<dbReference type="EMBL" id="JAADJT010000007">
    <property type="protein sequence ID" value="NGZ86009.1"/>
    <property type="molecule type" value="Genomic_DNA"/>
</dbReference>
<dbReference type="SUPFAM" id="SSF53474">
    <property type="entry name" value="alpha/beta-Hydrolases"/>
    <property type="match status" value="1"/>
</dbReference>
<gene>
    <name evidence="1" type="ORF">GW587_17315</name>
</gene>
<dbReference type="PANTHER" id="PTHR36837:SF2">
    <property type="entry name" value="POLY(3-HYDROXYALKANOATE) POLYMERASE SUBUNIT PHAC"/>
    <property type="match status" value="1"/>
</dbReference>
<dbReference type="InterPro" id="IPR024501">
    <property type="entry name" value="DUF3141"/>
</dbReference>
<dbReference type="Pfam" id="PF11339">
    <property type="entry name" value="DUF3141"/>
    <property type="match status" value="1"/>
</dbReference>
<dbReference type="PANTHER" id="PTHR36837">
    <property type="entry name" value="POLY(3-HYDROXYALKANOATE) POLYMERASE SUBUNIT PHAC"/>
    <property type="match status" value="1"/>
</dbReference>
<proteinExistence type="predicted"/>
<accession>A0ABX0FNA3</accession>
<evidence type="ECO:0000313" key="1">
    <source>
        <dbReference type="EMBL" id="NGZ86009.1"/>
    </source>
</evidence>
<dbReference type="Gene3D" id="3.40.50.1820">
    <property type="entry name" value="alpha/beta hydrolase"/>
    <property type="match status" value="1"/>
</dbReference>
<dbReference type="Proteomes" id="UP000666369">
    <property type="component" value="Unassembled WGS sequence"/>
</dbReference>
<evidence type="ECO:0000313" key="2">
    <source>
        <dbReference type="Proteomes" id="UP000666369"/>
    </source>
</evidence>